<protein>
    <submittedName>
        <fullName evidence="2">Zinc ribbon domain-containing protein</fullName>
    </submittedName>
</protein>
<dbReference type="NCBIfam" id="TIGR02605">
    <property type="entry name" value="CxxC_CxxC_SSSS"/>
    <property type="match status" value="1"/>
</dbReference>
<dbReference type="InterPro" id="IPR013429">
    <property type="entry name" value="Regulatory_FmdB_Zinc_ribbon"/>
</dbReference>
<evidence type="ECO:0000313" key="2">
    <source>
        <dbReference type="EMBL" id="HJD97014.1"/>
    </source>
</evidence>
<proteinExistence type="predicted"/>
<reference evidence="2" key="2">
    <citation type="submission" date="2021-09" db="EMBL/GenBank/DDBJ databases">
        <authorList>
            <person name="Gilroy R."/>
        </authorList>
    </citation>
    <scope>NUCLEOTIDE SEQUENCE</scope>
    <source>
        <strain evidence="2">ChiGjej2B2-19336</strain>
    </source>
</reference>
<reference evidence="2" key="1">
    <citation type="journal article" date="2021" name="PeerJ">
        <title>Extensive microbial diversity within the chicken gut microbiome revealed by metagenomics and culture.</title>
        <authorList>
            <person name="Gilroy R."/>
            <person name="Ravi A."/>
            <person name="Getino M."/>
            <person name="Pursley I."/>
            <person name="Horton D.L."/>
            <person name="Alikhan N.F."/>
            <person name="Baker D."/>
            <person name="Gharbi K."/>
            <person name="Hall N."/>
            <person name="Watson M."/>
            <person name="Adriaenssens E.M."/>
            <person name="Foster-Nyarko E."/>
            <person name="Jarju S."/>
            <person name="Secka A."/>
            <person name="Antonio M."/>
            <person name="Oren A."/>
            <person name="Chaudhuri R.R."/>
            <person name="La Ragione R."/>
            <person name="Hildebrand F."/>
            <person name="Pallen M.J."/>
        </authorList>
    </citation>
    <scope>NUCLEOTIDE SEQUENCE</scope>
    <source>
        <strain evidence="2">ChiGjej2B2-19336</strain>
    </source>
</reference>
<dbReference type="RefSeq" id="WP_304121762.1">
    <property type="nucleotide sequence ID" value="NZ_DYZA01000096.1"/>
</dbReference>
<evidence type="ECO:0000313" key="3">
    <source>
        <dbReference type="Proteomes" id="UP000698963"/>
    </source>
</evidence>
<evidence type="ECO:0000259" key="1">
    <source>
        <dbReference type="SMART" id="SM00834"/>
    </source>
</evidence>
<name>A0A921AVT0_9BACT</name>
<gene>
    <name evidence="2" type="ORF">K8W16_05150</name>
</gene>
<comment type="caution">
    <text evidence="2">The sequence shown here is derived from an EMBL/GenBank/DDBJ whole genome shotgun (WGS) entry which is preliminary data.</text>
</comment>
<dbReference type="EMBL" id="DYZA01000096">
    <property type="protein sequence ID" value="HJD97014.1"/>
    <property type="molecule type" value="Genomic_DNA"/>
</dbReference>
<organism evidence="2 3">
    <name type="scientific">Mailhella massiliensis</name>
    <dbReference type="NCBI Taxonomy" id="1903261"/>
    <lineage>
        <taxon>Bacteria</taxon>
        <taxon>Pseudomonadati</taxon>
        <taxon>Thermodesulfobacteriota</taxon>
        <taxon>Desulfovibrionia</taxon>
        <taxon>Desulfovibrionales</taxon>
        <taxon>Desulfovibrionaceae</taxon>
        <taxon>Mailhella</taxon>
    </lineage>
</organism>
<accession>A0A921AVT0</accession>
<dbReference type="AlphaFoldDB" id="A0A921AVT0"/>
<dbReference type="Pfam" id="PF09723">
    <property type="entry name" value="Zn_ribbon_8"/>
    <property type="match status" value="1"/>
</dbReference>
<sequence>MPIYEYRCKSCNHTFEDLVFGDETPSCPKCHSADTEKMISRCSCRLGGGAPDSFDLPSAPSTGGGCAGCSGGNCASCGH</sequence>
<dbReference type="Proteomes" id="UP000698963">
    <property type="component" value="Unassembled WGS sequence"/>
</dbReference>
<feature type="domain" description="Putative regulatory protein FmdB zinc ribbon" evidence="1">
    <location>
        <begin position="1"/>
        <end position="40"/>
    </location>
</feature>
<dbReference type="SMART" id="SM00834">
    <property type="entry name" value="CxxC_CXXC_SSSS"/>
    <property type="match status" value="1"/>
</dbReference>